<accession>A0A4Q9GDN4</accession>
<dbReference type="InterPro" id="IPR042047">
    <property type="entry name" value="SleB_dom1"/>
</dbReference>
<dbReference type="OrthoDB" id="8433080at2"/>
<feature type="region of interest" description="Disordered" evidence="1">
    <location>
        <begin position="290"/>
        <end position="469"/>
    </location>
</feature>
<protein>
    <submittedName>
        <fullName evidence="3">Cell wall hydrolase</fullName>
    </submittedName>
</protein>
<keyword evidence="4" id="KW-1185">Reference proteome</keyword>
<dbReference type="Gene3D" id="1.10.10.2520">
    <property type="entry name" value="Cell wall hydrolase SleB, domain 1"/>
    <property type="match status" value="1"/>
</dbReference>
<dbReference type="EMBL" id="SIUB01000008">
    <property type="protein sequence ID" value="TBN48360.1"/>
    <property type="molecule type" value="Genomic_DNA"/>
</dbReference>
<dbReference type="InterPro" id="IPR011105">
    <property type="entry name" value="Cell_wall_hydrolase_SleB"/>
</dbReference>
<feature type="compositionally biased region" description="Polar residues" evidence="1">
    <location>
        <begin position="253"/>
        <end position="262"/>
    </location>
</feature>
<organism evidence="3 4">
    <name type="scientific">Hansschlegelia quercus</name>
    <dbReference type="NCBI Taxonomy" id="2528245"/>
    <lineage>
        <taxon>Bacteria</taxon>
        <taxon>Pseudomonadati</taxon>
        <taxon>Pseudomonadota</taxon>
        <taxon>Alphaproteobacteria</taxon>
        <taxon>Hyphomicrobiales</taxon>
        <taxon>Methylopilaceae</taxon>
        <taxon>Hansschlegelia</taxon>
    </lineage>
</organism>
<dbReference type="GO" id="GO:0016787">
    <property type="term" value="F:hydrolase activity"/>
    <property type="evidence" value="ECO:0007669"/>
    <property type="project" value="UniProtKB-KW"/>
</dbReference>
<evidence type="ECO:0000259" key="2">
    <source>
        <dbReference type="Pfam" id="PF07486"/>
    </source>
</evidence>
<dbReference type="Proteomes" id="UP000291613">
    <property type="component" value="Unassembled WGS sequence"/>
</dbReference>
<dbReference type="AlphaFoldDB" id="A0A4Q9GDN4"/>
<feature type="compositionally biased region" description="Basic and acidic residues" evidence="1">
    <location>
        <begin position="301"/>
        <end position="316"/>
    </location>
</feature>
<feature type="domain" description="Cell wall hydrolase SleB" evidence="2">
    <location>
        <begin position="9"/>
        <end position="106"/>
    </location>
</feature>
<dbReference type="Pfam" id="PF07486">
    <property type="entry name" value="Hydrolase_2"/>
    <property type="match status" value="1"/>
</dbReference>
<name>A0A4Q9GDN4_9HYPH</name>
<sequence length="469" mass="51785">MYFESNRSSDAGMLAVGTVVMNRLKSGRHGSTVCQVVGQPNQFAPGVLTRPMTDSGKPRAFRMADAVFNGARHTGAGSSMFFHTYGYRYPYNNMRYTLVAGGNAFYEKVQPPKTWYGAKGRWPGPPTPTERVMIAHAEPYNDRSLSSTPREVVAASVRPAPVIRDRPIAVEERVAVARNGVREPEPFDIASNGVDQPMPAGGPDGVPQYEPLPSARPQQRGAASRYERLAQADLPRQAPSRAAEVPQYEPATAQVQPRSTPSRYERLAQAETPRREIPTDVPVYEASAAAMRAPARPAPSRYERVAQAETPRREIQPDVPVYEPEPAPARSQPRVAPSRYERLAQAEMPPATYEPRRERREEPRAVMSRPLAEPVEARPLPAPVAERAPNRVAAREMQDDYDAPRQTAPARRRETPQELGWNAGPQGVPVDDVPTEYVPSAPSRSEAQGFDEPTGATKLRGKNRIVRGY</sequence>
<proteinExistence type="predicted"/>
<comment type="caution">
    <text evidence="3">The sequence shown here is derived from an EMBL/GenBank/DDBJ whole genome shotgun (WGS) entry which is preliminary data.</text>
</comment>
<reference evidence="3 4" key="1">
    <citation type="submission" date="2019-02" db="EMBL/GenBank/DDBJ databases">
        <title>Hansschlegelia quercus sp. nov., a novel methylotrophic bacterium from buds of oak (Quercus robur L.).</title>
        <authorList>
            <person name="Agafonova N.V."/>
            <person name="Kaparullina E.N."/>
            <person name="Grouzdev D.S."/>
            <person name="Doronina N.V."/>
        </authorList>
    </citation>
    <scope>NUCLEOTIDE SEQUENCE [LARGE SCALE GENOMIC DNA]</scope>
    <source>
        <strain evidence="3 4">Dub</strain>
    </source>
</reference>
<feature type="compositionally biased region" description="Low complexity" evidence="1">
    <location>
        <begin position="290"/>
        <end position="300"/>
    </location>
</feature>
<evidence type="ECO:0000313" key="4">
    <source>
        <dbReference type="Proteomes" id="UP000291613"/>
    </source>
</evidence>
<feature type="region of interest" description="Disordered" evidence="1">
    <location>
        <begin position="184"/>
        <end position="273"/>
    </location>
</feature>
<feature type="compositionally biased region" description="Basic and acidic residues" evidence="1">
    <location>
        <begin position="354"/>
        <end position="364"/>
    </location>
</feature>
<gene>
    <name evidence="3" type="ORF">EYR15_14865</name>
</gene>
<feature type="compositionally biased region" description="Basic residues" evidence="1">
    <location>
        <begin position="459"/>
        <end position="469"/>
    </location>
</feature>
<evidence type="ECO:0000256" key="1">
    <source>
        <dbReference type="SAM" id="MobiDB-lite"/>
    </source>
</evidence>
<keyword evidence="3" id="KW-0378">Hydrolase</keyword>
<evidence type="ECO:0000313" key="3">
    <source>
        <dbReference type="EMBL" id="TBN48360.1"/>
    </source>
</evidence>
<feature type="compositionally biased region" description="Basic and acidic residues" evidence="1">
    <location>
        <begin position="263"/>
        <end position="273"/>
    </location>
</feature>